<dbReference type="Pfam" id="PF04405">
    <property type="entry name" value="ScdA_N"/>
    <property type="match status" value="1"/>
</dbReference>
<gene>
    <name evidence="6" type="primary">ric</name>
    <name evidence="6" type="ORF">GCM10008908_20160</name>
</gene>
<proteinExistence type="predicted"/>
<dbReference type="InterPro" id="IPR012312">
    <property type="entry name" value="Hemerythrin-like"/>
</dbReference>
<feature type="domain" description="Hemerythrin-like" evidence="5">
    <location>
        <begin position="86"/>
        <end position="229"/>
    </location>
</feature>
<dbReference type="PANTHER" id="PTHR36438">
    <property type="entry name" value="IRON-SULFUR CLUSTER REPAIR PROTEIN YTFE"/>
    <property type="match status" value="1"/>
</dbReference>
<reference evidence="6 7" key="1">
    <citation type="journal article" date="2019" name="Int. J. Syst. Evol. Microbiol.">
        <title>The Global Catalogue of Microorganisms (GCM) 10K type strain sequencing project: providing services to taxonomists for standard genome sequencing and annotation.</title>
        <authorList>
            <consortium name="The Broad Institute Genomics Platform"/>
            <consortium name="The Broad Institute Genome Sequencing Center for Infectious Disease"/>
            <person name="Wu L."/>
            <person name="Ma J."/>
        </authorList>
    </citation>
    <scope>NUCLEOTIDE SEQUENCE [LARGE SCALE GENOMIC DNA]</scope>
    <source>
        <strain evidence="6 7">JCM 1417</strain>
    </source>
</reference>
<dbReference type="Gene3D" id="1.20.120.520">
    <property type="entry name" value="nmb1532 protein domain like"/>
    <property type="match status" value="1"/>
</dbReference>
<evidence type="ECO:0000256" key="3">
    <source>
        <dbReference type="ARBA" id="ARBA00022723"/>
    </source>
</evidence>
<comment type="caution">
    <text evidence="6">The sequence shown here is derived from an EMBL/GenBank/DDBJ whole genome shotgun (WGS) entry which is preliminary data.</text>
</comment>
<keyword evidence="3" id="KW-0479">Metal-binding</keyword>
<evidence type="ECO:0000259" key="5">
    <source>
        <dbReference type="Pfam" id="PF01814"/>
    </source>
</evidence>
<organism evidence="6 7">
    <name type="scientific">Clostridium subterminale</name>
    <dbReference type="NCBI Taxonomy" id="1550"/>
    <lineage>
        <taxon>Bacteria</taxon>
        <taxon>Bacillati</taxon>
        <taxon>Bacillota</taxon>
        <taxon>Clostridia</taxon>
        <taxon>Eubacteriales</taxon>
        <taxon>Clostridiaceae</taxon>
        <taxon>Clostridium</taxon>
    </lineage>
</organism>
<evidence type="ECO:0000256" key="4">
    <source>
        <dbReference type="ARBA" id="ARBA00023004"/>
    </source>
</evidence>
<dbReference type="InterPro" id="IPR019903">
    <property type="entry name" value="RIC_family"/>
</dbReference>
<accession>A0ABN1KPL4</accession>
<name>A0ABN1KPL4_CLOSU</name>
<sequence length="238" mass="27740">MNKFNSSQTVGEIVSIMPKASEIFKQYKIDFCCGGNRPLTDVLYELHLDENLILNKINEIFEESNNTKEVSIDFRALTSSELIDHIENTHHAYTKRVLPELGELTTKIMQVHGINHKVLFRVHKLFSMLKTELEQHLLKEEQILFPLIKKYDKNPSVKQLQNIDEVINETEDEHEAAGDILKELRKITDDFKVPNDGCNTYVITFKTLEELEADLFQHIHLENNILFKRITLDVNKHL</sequence>
<dbReference type="Proteomes" id="UP001501047">
    <property type="component" value="Unassembled WGS sequence"/>
</dbReference>
<evidence type="ECO:0000313" key="7">
    <source>
        <dbReference type="Proteomes" id="UP001501047"/>
    </source>
</evidence>
<dbReference type="NCBIfam" id="TIGR03652">
    <property type="entry name" value="FeS_repair_RIC"/>
    <property type="match status" value="1"/>
</dbReference>
<protein>
    <submittedName>
        <fullName evidence="6">Iron-sulfur cluster repair di-iron protein</fullName>
    </submittedName>
</protein>
<evidence type="ECO:0000313" key="6">
    <source>
        <dbReference type="EMBL" id="GAA0772917.1"/>
    </source>
</evidence>
<dbReference type="RefSeq" id="WP_343826072.1">
    <property type="nucleotide sequence ID" value="NZ_BAAACI010000006.1"/>
</dbReference>
<dbReference type="EMBL" id="BAAACI010000006">
    <property type="protein sequence ID" value="GAA0772917.1"/>
    <property type="molecule type" value="Genomic_DNA"/>
</dbReference>
<dbReference type="PANTHER" id="PTHR36438:SF1">
    <property type="entry name" value="IRON-SULFUR CLUSTER REPAIR PROTEIN YTFE"/>
    <property type="match status" value="1"/>
</dbReference>
<evidence type="ECO:0000256" key="1">
    <source>
        <dbReference type="ARBA" id="ARBA00004496"/>
    </source>
</evidence>
<comment type="subcellular location">
    <subcellularLocation>
        <location evidence="1">Cytoplasm</location>
    </subcellularLocation>
</comment>
<keyword evidence="7" id="KW-1185">Reference proteome</keyword>
<dbReference type="Pfam" id="PF01814">
    <property type="entry name" value="Hemerythrin"/>
    <property type="match status" value="1"/>
</dbReference>
<evidence type="ECO:0000256" key="2">
    <source>
        <dbReference type="ARBA" id="ARBA00022490"/>
    </source>
</evidence>
<keyword evidence="2" id="KW-0963">Cytoplasm</keyword>
<keyword evidence="4" id="KW-0408">Iron</keyword>